<gene>
    <name evidence="4" type="ORF">QTN89_21550</name>
</gene>
<accession>A0ABT7PNJ1</accession>
<proteinExistence type="predicted"/>
<evidence type="ECO:0000313" key="5">
    <source>
        <dbReference type="Proteomes" id="UP001239462"/>
    </source>
</evidence>
<dbReference type="InterPro" id="IPR011006">
    <property type="entry name" value="CheY-like_superfamily"/>
</dbReference>
<dbReference type="RefSeq" id="WP_149499460.1">
    <property type="nucleotide sequence ID" value="NZ_JASZZN010000018.1"/>
</dbReference>
<dbReference type="PROSITE" id="PS50110">
    <property type="entry name" value="RESPONSE_REGULATORY"/>
    <property type="match status" value="1"/>
</dbReference>
<dbReference type="InterPro" id="IPR050595">
    <property type="entry name" value="Bact_response_regulator"/>
</dbReference>
<dbReference type="Proteomes" id="UP001239462">
    <property type="component" value="Unassembled WGS sequence"/>
</dbReference>
<comment type="caution">
    <text evidence="4">The sequence shown here is derived from an EMBL/GenBank/DDBJ whole genome shotgun (WGS) entry which is preliminary data.</text>
</comment>
<keyword evidence="5" id="KW-1185">Reference proteome</keyword>
<keyword evidence="1 2" id="KW-0597">Phosphoprotein</keyword>
<reference evidence="4 5" key="1">
    <citation type="submission" date="2023-06" db="EMBL/GenBank/DDBJ databases">
        <title>Roseiconus lacunae JC819 isolated from Gulf of Mannar region, Tamil Nadu.</title>
        <authorList>
            <person name="Pk S."/>
            <person name="Ch S."/>
            <person name="Ch V.R."/>
        </authorList>
    </citation>
    <scope>NUCLEOTIDE SEQUENCE [LARGE SCALE GENOMIC DNA]</scope>
    <source>
        <strain evidence="4 5">JC819</strain>
    </source>
</reference>
<protein>
    <submittedName>
        <fullName evidence="4">Response regulator</fullName>
    </submittedName>
</protein>
<dbReference type="PANTHER" id="PTHR44591:SF19">
    <property type="entry name" value="TWO-COMPONENT RESPONSE REGULATOR-RELATED"/>
    <property type="match status" value="1"/>
</dbReference>
<dbReference type="Pfam" id="PF00072">
    <property type="entry name" value="Response_reg"/>
    <property type="match status" value="1"/>
</dbReference>
<organism evidence="4 5">
    <name type="scientific">Roseiconus lacunae</name>
    <dbReference type="NCBI Taxonomy" id="2605694"/>
    <lineage>
        <taxon>Bacteria</taxon>
        <taxon>Pseudomonadati</taxon>
        <taxon>Planctomycetota</taxon>
        <taxon>Planctomycetia</taxon>
        <taxon>Pirellulales</taxon>
        <taxon>Pirellulaceae</taxon>
        <taxon>Roseiconus</taxon>
    </lineage>
</organism>
<dbReference type="InterPro" id="IPR036890">
    <property type="entry name" value="HATPase_C_sf"/>
</dbReference>
<dbReference type="Gene3D" id="3.30.565.10">
    <property type="entry name" value="Histidine kinase-like ATPase, C-terminal domain"/>
    <property type="match status" value="1"/>
</dbReference>
<evidence type="ECO:0000256" key="2">
    <source>
        <dbReference type="PROSITE-ProRule" id="PRU00169"/>
    </source>
</evidence>
<evidence type="ECO:0000313" key="4">
    <source>
        <dbReference type="EMBL" id="MDM4018048.1"/>
    </source>
</evidence>
<dbReference type="PANTHER" id="PTHR44591">
    <property type="entry name" value="STRESS RESPONSE REGULATOR PROTEIN 1"/>
    <property type="match status" value="1"/>
</dbReference>
<evidence type="ECO:0000256" key="1">
    <source>
        <dbReference type="ARBA" id="ARBA00022553"/>
    </source>
</evidence>
<dbReference type="InterPro" id="IPR001789">
    <property type="entry name" value="Sig_transdc_resp-reg_receiver"/>
</dbReference>
<feature type="modified residue" description="4-aspartylphosphate" evidence="2">
    <location>
        <position position="61"/>
    </location>
</feature>
<name>A0ABT7PNJ1_9BACT</name>
<evidence type="ECO:0000259" key="3">
    <source>
        <dbReference type="PROSITE" id="PS50110"/>
    </source>
</evidence>
<sequence>MNNMLPTDQKVVLYVDDETTALKYFEQLFGDDFQIETAANGEDGWTFIEQHAERIAVLVTDQRMGEVSGVDLMERVQHRYPQIVRILVTAYTQLDYAVQAVNEGGAFRYLTKPIDEGEMIGTLKRAFDFHDLIVQREKLLKEKLSVFHRLIVMDRVRGLATAVTAFGSQLRDSWGAFESYMQQSPIEHRLKVQMADLAELNVAAIAKNEALQMVTTVDQLLQETTLCSSGWQESVDLVQAIQTVAERSAREMFDDDLDLAVVADGTFCIESDPGMLQKLVEIMIRRMADVQDQPTKLTLTVTPRGDEVALDLKGMFRSLDEDQLASFFSAVIPIRQWPIGMDMDLMSTFLLTHHLGGRVRIEPHPPSGPAIRVTLPRTRAQALTEDRRITAESFDKVYRSLETWIDESSELMQR</sequence>
<dbReference type="EMBL" id="JASZZN010000018">
    <property type="protein sequence ID" value="MDM4018048.1"/>
    <property type="molecule type" value="Genomic_DNA"/>
</dbReference>
<dbReference type="Gene3D" id="3.40.50.2300">
    <property type="match status" value="1"/>
</dbReference>
<dbReference type="SMART" id="SM00448">
    <property type="entry name" value="REC"/>
    <property type="match status" value="1"/>
</dbReference>
<feature type="domain" description="Response regulatory" evidence="3">
    <location>
        <begin position="11"/>
        <end position="127"/>
    </location>
</feature>
<dbReference type="SUPFAM" id="SSF52172">
    <property type="entry name" value="CheY-like"/>
    <property type="match status" value="1"/>
</dbReference>